<organism evidence="2 3">
    <name type="scientific">Luteococcus peritonei</name>
    <dbReference type="NCBI Taxonomy" id="88874"/>
    <lineage>
        <taxon>Bacteria</taxon>
        <taxon>Bacillati</taxon>
        <taxon>Actinomycetota</taxon>
        <taxon>Actinomycetes</taxon>
        <taxon>Propionibacteriales</taxon>
        <taxon>Propionibacteriaceae</taxon>
        <taxon>Luteococcus</taxon>
    </lineage>
</organism>
<dbReference type="GO" id="GO:0000502">
    <property type="term" value="C:proteasome complex"/>
    <property type="evidence" value="ECO:0007669"/>
    <property type="project" value="UniProtKB-KW"/>
</dbReference>
<keyword evidence="2" id="KW-0647">Proteasome</keyword>
<sequence>MRRVRGLETEYGLQVRVETAGLPEGRAGRSAGWRRLGSDEAAHLLFAPVVEANAATNVYLRNGGRLYLDVGSHPEYATAECSSLTELLAQDRAGDLVLDRLAERAEQALTAEGRQARVSVFKNNVDSHANSYGSHENYQVSRTVAGGELEDLVGHLTAFLVTRQLVCGAGHWSRDRMGVGCFLVSQRAEHMWDPMGSATTRSRPMVNTRDEPHADAERFRRLHVIVGDSTMLEPTTLVRIGATELVLRVLESGRRLDHLVVREPGRVIREVAADITGRTPVTSDGMAAVAVQRHCWELAAEHADDEELREAHRLWGRVLEAIEDQALERVEREVDWVAKRRLLLAQAERHRMRPDDPRLAQLDLAWHDVRAGRGLARVAEARGQVERCLTDGAAEVAVDRPPATTRAVLRSRFVEAAQRHRRSFGVDWMRFSCHDLEHGTVVVPDPLATTDQAVDELLERMATEPRAAGSASFRSSRGPGASHGGGAPGASGSFGGSVPIG</sequence>
<feature type="region of interest" description="Disordered" evidence="1">
    <location>
        <begin position="464"/>
        <end position="501"/>
    </location>
</feature>
<dbReference type="PANTHER" id="PTHR42307">
    <property type="entry name" value="PUP DEAMIDASE/DEPUPYLASE"/>
    <property type="match status" value="1"/>
</dbReference>
<evidence type="ECO:0000313" key="3">
    <source>
        <dbReference type="Proteomes" id="UP001597326"/>
    </source>
</evidence>
<evidence type="ECO:0000313" key="2">
    <source>
        <dbReference type="EMBL" id="MFD1889055.1"/>
    </source>
</evidence>
<protein>
    <submittedName>
        <fullName evidence="2">Proteasome accessory factor PafA2 family protein</fullName>
    </submittedName>
</protein>
<name>A0ABW4RSP3_9ACTN</name>
<dbReference type="RefSeq" id="WP_343874855.1">
    <property type="nucleotide sequence ID" value="NZ_BAAAIX010000028.1"/>
</dbReference>
<accession>A0ABW4RSP3</accession>
<evidence type="ECO:0000256" key="1">
    <source>
        <dbReference type="SAM" id="MobiDB-lite"/>
    </source>
</evidence>
<feature type="compositionally biased region" description="Gly residues" evidence="1">
    <location>
        <begin position="481"/>
        <end position="495"/>
    </location>
</feature>
<proteinExistence type="predicted"/>
<dbReference type="EMBL" id="JBHUFZ010000005">
    <property type="protein sequence ID" value="MFD1889055.1"/>
    <property type="molecule type" value="Genomic_DNA"/>
</dbReference>
<comment type="caution">
    <text evidence="2">The sequence shown here is derived from an EMBL/GenBank/DDBJ whole genome shotgun (WGS) entry which is preliminary data.</text>
</comment>
<dbReference type="Pfam" id="PF03136">
    <property type="entry name" value="Pup_ligase"/>
    <property type="match status" value="1"/>
</dbReference>
<dbReference type="InterPro" id="IPR004347">
    <property type="entry name" value="Pup_ligase/deamidase"/>
</dbReference>
<dbReference type="Proteomes" id="UP001597326">
    <property type="component" value="Unassembled WGS sequence"/>
</dbReference>
<keyword evidence="3" id="KW-1185">Reference proteome</keyword>
<gene>
    <name evidence="2" type="ORF">ACFSCS_02505</name>
</gene>
<dbReference type="PANTHER" id="PTHR42307:SF3">
    <property type="entry name" value="PUP--PROTEIN LIGASE"/>
    <property type="match status" value="1"/>
</dbReference>
<reference evidence="3" key="1">
    <citation type="journal article" date="2019" name="Int. J. Syst. Evol. Microbiol.">
        <title>The Global Catalogue of Microorganisms (GCM) 10K type strain sequencing project: providing services to taxonomists for standard genome sequencing and annotation.</title>
        <authorList>
            <consortium name="The Broad Institute Genomics Platform"/>
            <consortium name="The Broad Institute Genome Sequencing Center for Infectious Disease"/>
            <person name="Wu L."/>
            <person name="Ma J."/>
        </authorList>
    </citation>
    <scope>NUCLEOTIDE SEQUENCE [LARGE SCALE GENOMIC DNA]</scope>
    <source>
        <strain evidence="3">CAIM 431</strain>
    </source>
</reference>
<feature type="compositionally biased region" description="Low complexity" evidence="1">
    <location>
        <begin position="465"/>
        <end position="480"/>
    </location>
</feature>